<feature type="compositionally biased region" description="Low complexity" evidence="2">
    <location>
        <begin position="690"/>
        <end position="707"/>
    </location>
</feature>
<feature type="coiled-coil region" evidence="1">
    <location>
        <begin position="186"/>
        <end position="213"/>
    </location>
</feature>
<evidence type="ECO:0000256" key="2">
    <source>
        <dbReference type="SAM" id="MobiDB-lite"/>
    </source>
</evidence>
<reference evidence="3 4" key="1">
    <citation type="submission" date="2014-06" db="EMBL/GenBank/DDBJ databases">
        <authorList>
            <person name="Swart Estienne"/>
        </authorList>
    </citation>
    <scope>NUCLEOTIDE SEQUENCE [LARGE SCALE GENOMIC DNA]</scope>
    <source>
        <strain evidence="3 4">130c</strain>
    </source>
</reference>
<feature type="region of interest" description="Disordered" evidence="2">
    <location>
        <begin position="690"/>
        <end position="770"/>
    </location>
</feature>
<feature type="coiled-coil region" evidence="1">
    <location>
        <begin position="288"/>
        <end position="350"/>
    </location>
</feature>
<dbReference type="OrthoDB" id="327649at2759"/>
<dbReference type="OMA" id="ITANFHV"/>
<feature type="compositionally biased region" description="Basic and acidic residues" evidence="2">
    <location>
        <begin position="708"/>
        <end position="724"/>
    </location>
</feature>
<organism evidence="3 4">
    <name type="scientific">Stylonychia lemnae</name>
    <name type="common">Ciliate</name>
    <dbReference type="NCBI Taxonomy" id="5949"/>
    <lineage>
        <taxon>Eukaryota</taxon>
        <taxon>Sar</taxon>
        <taxon>Alveolata</taxon>
        <taxon>Ciliophora</taxon>
        <taxon>Intramacronucleata</taxon>
        <taxon>Spirotrichea</taxon>
        <taxon>Stichotrichia</taxon>
        <taxon>Sporadotrichida</taxon>
        <taxon>Oxytrichidae</taxon>
        <taxon>Stylonychinae</taxon>
        <taxon>Stylonychia</taxon>
    </lineage>
</organism>
<keyword evidence="4" id="KW-1185">Reference proteome</keyword>
<sequence>MAEHKKSTKNDQPTVPSQGNHPLKHLLSQSFDNTTSGNAMSKNYNKALQHNLNNFSHEESASSQEGNAAAAHQLNKKLQAQIKDLQQNLVLNKEILNRLLSNADANEALLVIIKEMTTKNNALQEQVSILSSDKESLQSFAQQQAEDFKKQIKDLQLNSVAESEMSFMKEQIMMLKKKVADKEYQCIKQDNEIKKKKKELEKLKSLLEDNNRVTSGMNKSFDIYHNNKNMDFDELINNSIDLITTKIQNKHNKSRDRSPSVPKLDFKNVKEFQEQDWLSYSKKLEESIKILNQRIFYLEDENDKLTQKYHRLALNNTKLYELNEKLNQTLKELKTKMKEIQKTFKERAKRQKECSFCNNMVEMSMSNFTMTYDKVNVSFDTSLINNSFQNTKNSFMKAKEQQQYYETKGSNMGTNQSYQENQMMMQRNNQPIYTNQELHELINDYSKNSKIEPSDGLDGQDVQVNDDNFSSKPKILKDTSKYIKKKSGKISQPNPINNIMQSVQEGLSQILNPSQTFTGDNQGVVGQNQPKLSNQTPTFNNNALPGSNSNPALLQQQQQQQHMPKIAGVALKEVSSVKNQKLQQQFMNKKASRNQFDQYQDQQIQQQIIQQQIPDQQLIMAREESDDIAYQKQQQMQLQEQFKRYYVNPQNSAQNQVKNINMVDPKNMRAGGVQRSNSDLKNNLHGMNQAQYSSSGQASSSQKSQQNSKERQKQPIAGFEEKTKLTRGKKQSVTNRNSPTNQISQNSNASSQQSNMIGNFLNVFDRRKRN</sequence>
<keyword evidence="1" id="KW-0175">Coiled coil</keyword>
<gene>
    <name evidence="3" type="primary">Contig8719.g9305</name>
    <name evidence="3" type="ORF">STYLEM_11074</name>
</gene>
<dbReference type="EMBL" id="CCKQ01010522">
    <property type="protein sequence ID" value="CDW82049.1"/>
    <property type="molecule type" value="Genomic_DNA"/>
</dbReference>
<feature type="compositionally biased region" description="Polar residues" evidence="2">
    <location>
        <begin position="27"/>
        <end position="41"/>
    </location>
</feature>
<feature type="region of interest" description="Disordered" evidence="2">
    <location>
        <begin position="1"/>
        <end position="41"/>
    </location>
</feature>
<evidence type="ECO:0000313" key="4">
    <source>
        <dbReference type="Proteomes" id="UP000039865"/>
    </source>
</evidence>
<proteinExistence type="predicted"/>
<feature type="compositionally biased region" description="Polar residues" evidence="2">
    <location>
        <begin position="10"/>
        <end position="20"/>
    </location>
</feature>
<accession>A0A078AIK1</accession>
<name>A0A078AIK1_STYLE</name>
<feature type="compositionally biased region" description="Polar residues" evidence="2">
    <location>
        <begin position="731"/>
        <end position="740"/>
    </location>
</feature>
<evidence type="ECO:0000313" key="3">
    <source>
        <dbReference type="EMBL" id="CDW82049.1"/>
    </source>
</evidence>
<dbReference type="Proteomes" id="UP000039865">
    <property type="component" value="Unassembled WGS sequence"/>
</dbReference>
<feature type="compositionally biased region" description="Low complexity" evidence="2">
    <location>
        <begin position="741"/>
        <end position="755"/>
    </location>
</feature>
<dbReference type="AlphaFoldDB" id="A0A078AIK1"/>
<evidence type="ECO:0000256" key="1">
    <source>
        <dbReference type="SAM" id="Coils"/>
    </source>
</evidence>
<feature type="coiled-coil region" evidence="1">
    <location>
        <begin position="68"/>
        <end position="158"/>
    </location>
</feature>
<feature type="region of interest" description="Disordered" evidence="2">
    <location>
        <begin position="448"/>
        <end position="473"/>
    </location>
</feature>
<dbReference type="InParanoid" id="A0A078AIK1"/>
<feature type="compositionally biased region" description="Polar residues" evidence="2">
    <location>
        <begin position="462"/>
        <end position="471"/>
    </location>
</feature>
<protein>
    <submittedName>
        <fullName evidence="3">Uncharacterized protein</fullName>
    </submittedName>
</protein>